<organism evidence="2 3">
    <name type="scientific">Pseudoalteromonas undina</name>
    <dbReference type="NCBI Taxonomy" id="43660"/>
    <lineage>
        <taxon>Bacteria</taxon>
        <taxon>Pseudomonadati</taxon>
        <taxon>Pseudomonadota</taxon>
        <taxon>Gammaproteobacteria</taxon>
        <taxon>Alteromonadales</taxon>
        <taxon>Pseudoalteromonadaceae</taxon>
        <taxon>Pseudoalteromonas</taxon>
    </lineage>
</organism>
<proteinExistence type="predicted"/>
<sequence length="318" mass="34568">MKLAMLMSFMFFLISCSSLATNSKELSKSKQTEEFITLVSHAKTYDLSHNWDENSPIASVNPKYSMALNANHADTRGTFGDNNQLSFTSEIMQWSGHHGGPTIDALGHIGRDGLLYGGVDAAQATNDRRGIGRSGVGSDLGIDHYPVNLLSNRTVLLDVARFINGDDTPLAADFDITASHLKRTAKSQGVKIKKGDTVFIRTGWGQYFANNPQQYIAEHAAGVGLSGAQFLIKAGASVVGNDTLTFEKRPPIATEPSFQVFPVHMMLLADNGIYIIENLFLEELAKEKVYEFIAIVPPLKIRGGTGSALRVFALTSNL</sequence>
<keyword evidence="1" id="KW-0732">Signal</keyword>
<protein>
    <submittedName>
        <fullName evidence="2">Cyclase family protein</fullName>
    </submittedName>
</protein>
<reference evidence="2" key="1">
    <citation type="journal article" date="2012" name="J. Bacteriol.">
        <title>Genome sequences of type strains of seven species of the marine bacterium Pseudoalteromonas.</title>
        <authorList>
            <person name="Xie B.B."/>
            <person name="Shu Y.L."/>
            <person name="Qin Q.L."/>
            <person name="Rong J.C."/>
            <person name="Zhang X.Y."/>
            <person name="Chen X.L."/>
            <person name="Shi M."/>
            <person name="He H.L."/>
            <person name="Zhou B.C."/>
            <person name="Zhang Y.Z."/>
        </authorList>
    </citation>
    <scope>NUCLEOTIDE SEQUENCE [LARGE SCALE GENOMIC DNA]</scope>
    <source>
        <strain evidence="2">NCIMB 2128</strain>
    </source>
</reference>
<dbReference type="InterPro" id="IPR007325">
    <property type="entry name" value="KFase/CYL"/>
</dbReference>
<dbReference type="PROSITE" id="PS51257">
    <property type="entry name" value="PROKAR_LIPOPROTEIN"/>
    <property type="match status" value="1"/>
</dbReference>
<dbReference type="SUPFAM" id="SSF102198">
    <property type="entry name" value="Putative cyclase"/>
    <property type="match status" value="1"/>
</dbReference>
<feature type="chain" id="PRO_5045390074" evidence="1">
    <location>
        <begin position="21"/>
        <end position="318"/>
    </location>
</feature>
<comment type="caution">
    <text evidence="2">The sequence shown here is derived from an EMBL/GenBank/DDBJ whole genome shotgun (WGS) entry which is preliminary data.</text>
</comment>
<dbReference type="Pfam" id="PF04199">
    <property type="entry name" value="Cyclase"/>
    <property type="match status" value="1"/>
</dbReference>
<dbReference type="Gene3D" id="3.50.30.50">
    <property type="entry name" value="Putative cyclase"/>
    <property type="match status" value="1"/>
</dbReference>
<gene>
    <name evidence="2" type="ORF">PUND_11410</name>
</gene>
<dbReference type="EMBL" id="AHCF02000022">
    <property type="protein sequence ID" value="ERG60602.1"/>
    <property type="molecule type" value="Genomic_DNA"/>
</dbReference>
<dbReference type="PANTHER" id="PTHR34861:SF10">
    <property type="entry name" value="CYCLASE"/>
    <property type="match status" value="1"/>
</dbReference>
<keyword evidence="3" id="KW-1185">Reference proteome</keyword>
<feature type="signal peptide" evidence="1">
    <location>
        <begin position="1"/>
        <end position="20"/>
    </location>
</feature>
<dbReference type="PANTHER" id="PTHR34861">
    <property type="match status" value="1"/>
</dbReference>
<evidence type="ECO:0000256" key="1">
    <source>
        <dbReference type="SAM" id="SignalP"/>
    </source>
</evidence>
<evidence type="ECO:0000313" key="2">
    <source>
        <dbReference type="EMBL" id="ERG60602.1"/>
    </source>
</evidence>
<name>A0ABN0NHA1_9GAMM</name>
<dbReference type="Proteomes" id="UP000016534">
    <property type="component" value="Unassembled WGS sequence"/>
</dbReference>
<dbReference type="InterPro" id="IPR037175">
    <property type="entry name" value="KFase_sf"/>
</dbReference>
<evidence type="ECO:0000313" key="3">
    <source>
        <dbReference type="Proteomes" id="UP000016534"/>
    </source>
</evidence>
<accession>A0ABN0NHA1</accession>
<reference evidence="2" key="2">
    <citation type="submission" date="2013-04" db="EMBL/GenBank/DDBJ databases">
        <title>Genome sequence of Pseudoalteromonas undina.</title>
        <authorList>
            <person name="Xie B.-B."/>
            <person name="Rong J.-C."/>
            <person name="Qin Q.-L."/>
            <person name="Shu Y.-L."/>
            <person name="Zhang Y.-Z."/>
        </authorList>
    </citation>
    <scope>NUCLEOTIDE SEQUENCE</scope>
    <source>
        <strain evidence="2">NCIMB 2128</strain>
    </source>
</reference>